<dbReference type="InterPro" id="IPR029058">
    <property type="entry name" value="AB_hydrolase_fold"/>
</dbReference>
<proteinExistence type="predicted"/>
<accession>A0A4R5VPA1</accession>
<evidence type="ECO:0000313" key="2">
    <source>
        <dbReference type="EMBL" id="TDK59991.1"/>
    </source>
</evidence>
<keyword evidence="2" id="KW-0121">Carboxypeptidase</keyword>
<dbReference type="Gene3D" id="3.40.50.1820">
    <property type="entry name" value="alpha/beta hydrolase"/>
    <property type="match status" value="1"/>
</dbReference>
<keyword evidence="2" id="KW-0645">Protease</keyword>
<comment type="caution">
    <text evidence="2">The sequence shown here is derived from an EMBL/GenBank/DDBJ whole genome shotgun (WGS) entry which is preliminary data.</text>
</comment>
<evidence type="ECO:0000313" key="3">
    <source>
        <dbReference type="Proteomes" id="UP000294829"/>
    </source>
</evidence>
<dbReference type="EMBL" id="SMYL01000019">
    <property type="protein sequence ID" value="TDK59991.1"/>
    <property type="molecule type" value="Genomic_DNA"/>
</dbReference>
<feature type="signal peptide" evidence="1">
    <location>
        <begin position="1"/>
        <end position="25"/>
    </location>
</feature>
<sequence>MTKKSLAYKLTLTLLCLGLSGLSYSAETTSTSSTTQDKKEDKTPEAKVFTSKHQITIDGKSLAYTATAGTMLIKNNKDEPIALFGFTAYVKDGGEQKNRPIMFAYNGGPGSSSAWLHMGIMGPKRAVLKDLDVNSRGPFNTVDNEFSIVDHADLVMIDPIGTGFSRPIGKGEGKDFWGVDQDIKSVSSFIVQYVSQNNRWASPKFVLGESYGGMRTGGVSYELLTHYNMALNGIILVSPYLDFASGNAGIKIDTPYVNFLTTFASTAWYHNALAYRPAELQPFLREVEAFARDVYAPVLFKGVHASAEERAQVLAGLEKYTGVKASYWDKANLRMDEGHFLQELMRDKGIAIGRIDSRYQGPNINGLSETTVYDPFGSAIAPGLVAAFNSYYRQELKVESDREYQLSSGEVGMNWDDRHVQPDSGGMKVPAPNTAVDLAYAMSLNPKMKVLIDSGYFDLACPYGTVDFVVDHLDIPANIRGNITIEHYEAGHMMYIHPGSQPKFKKTLADFVDSNSK</sequence>
<name>A0A4R5VPA1_9BURK</name>
<feature type="chain" id="PRO_5020262783" evidence="1">
    <location>
        <begin position="26"/>
        <end position="517"/>
    </location>
</feature>
<keyword evidence="2" id="KW-0378">Hydrolase</keyword>
<dbReference type="InterPro" id="IPR001563">
    <property type="entry name" value="Peptidase_S10"/>
</dbReference>
<dbReference type="RefSeq" id="WP_133331265.1">
    <property type="nucleotide sequence ID" value="NZ_SMYL01000019.1"/>
</dbReference>
<keyword evidence="1" id="KW-0732">Signal</keyword>
<reference evidence="2 3" key="1">
    <citation type="submission" date="2019-03" db="EMBL/GenBank/DDBJ databases">
        <title>Sapientia aquatica gen. nov., sp. nov., isolated from a crater lake.</title>
        <authorList>
            <person name="Felfoldi T."/>
            <person name="Szabo A."/>
            <person name="Toth E."/>
            <person name="Schumann P."/>
            <person name="Keki Z."/>
            <person name="Marialigeti K."/>
            <person name="Mathe I."/>
        </authorList>
    </citation>
    <scope>NUCLEOTIDE SEQUENCE [LARGE SCALE GENOMIC DNA]</scope>
    <source>
        <strain evidence="2 3">SA-152</strain>
    </source>
</reference>
<protein>
    <submittedName>
        <fullName evidence="2">Carboxypeptidase</fullName>
    </submittedName>
</protein>
<dbReference type="SUPFAM" id="SSF53474">
    <property type="entry name" value="alpha/beta-Hydrolases"/>
    <property type="match status" value="1"/>
</dbReference>
<dbReference type="Pfam" id="PF00450">
    <property type="entry name" value="Peptidase_S10"/>
    <property type="match status" value="1"/>
</dbReference>
<organism evidence="2 3">
    <name type="scientific">Sapientia aquatica</name>
    <dbReference type="NCBI Taxonomy" id="1549640"/>
    <lineage>
        <taxon>Bacteria</taxon>
        <taxon>Pseudomonadati</taxon>
        <taxon>Pseudomonadota</taxon>
        <taxon>Betaproteobacteria</taxon>
        <taxon>Burkholderiales</taxon>
        <taxon>Oxalobacteraceae</taxon>
        <taxon>Sapientia</taxon>
    </lineage>
</organism>
<keyword evidence="3" id="KW-1185">Reference proteome</keyword>
<dbReference type="AlphaFoldDB" id="A0A4R5VPA1"/>
<dbReference type="GO" id="GO:0004185">
    <property type="term" value="F:serine-type carboxypeptidase activity"/>
    <property type="evidence" value="ECO:0007669"/>
    <property type="project" value="InterPro"/>
</dbReference>
<evidence type="ECO:0000256" key="1">
    <source>
        <dbReference type="SAM" id="SignalP"/>
    </source>
</evidence>
<dbReference type="Proteomes" id="UP000294829">
    <property type="component" value="Unassembled WGS sequence"/>
</dbReference>
<gene>
    <name evidence="2" type="ORF">E2I14_18385</name>
</gene>
<dbReference type="GO" id="GO:0006508">
    <property type="term" value="P:proteolysis"/>
    <property type="evidence" value="ECO:0007669"/>
    <property type="project" value="InterPro"/>
</dbReference>
<dbReference type="OrthoDB" id="9770107at2"/>